<feature type="signal peptide" evidence="7">
    <location>
        <begin position="1"/>
        <end position="22"/>
    </location>
</feature>
<keyword evidence="9" id="KW-1185">Reference proteome</keyword>
<dbReference type="InterPro" id="IPR000612">
    <property type="entry name" value="PMP3"/>
</dbReference>
<evidence type="ECO:0000256" key="1">
    <source>
        <dbReference type="ARBA" id="ARBA00004370"/>
    </source>
</evidence>
<dbReference type="PANTHER" id="PTHR21659">
    <property type="entry name" value="HYDROPHOBIC PROTEIN RCI2 LOW TEMPERATURE AND SALT RESPONSIVE PROTEIN LTI6 -RELATED"/>
    <property type="match status" value="1"/>
</dbReference>
<keyword evidence="5 6" id="KW-0472">Membrane</keyword>
<comment type="caution">
    <text evidence="8">The sequence shown here is derived from an EMBL/GenBank/DDBJ whole genome shotgun (WGS) entry which is preliminary data.</text>
</comment>
<sequence>MTTSRDIVLYIIAIFLPPVAVAAKRGCSGQVLINIFLDLMGWVPGILHAWYIIATTPDRRKYRGSYYHEPYEVRERRVRHKY</sequence>
<evidence type="ECO:0000256" key="5">
    <source>
        <dbReference type="ARBA" id="ARBA00023136"/>
    </source>
</evidence>
<keyword evidence="7" id="KW-0732">Signal</keyword>
<evidence type="ECO:0000313" key="8">
    <source>
        <dbReference type="EMBL" id="KAH7039428.1"/>
    </source>
</evidence>
<dbReference type="EMBL" id="JAGTJR010000029">
    <property type="protein sequence ID" value="KAH7039428.1"/>
    <property type="molecule type" value="Genomic_DNA"/>
</dbReference>
<feature type="transmembrane region" description="Helical" evidence="6">
    <location>
        <begin position="32"/>
        <end position="53"/>
    </location>
</feature>
<accession>A0ABQ8G3G9</accession>
<evidence type="ECO:0008006" key="10">
    <source>
        <dbReference type="Google" id="ProtNLM"/>
    </source>
</evidence>
<comment type="similarity">
    <text evidence="2">Belongs to the UPF0057 (PMP3) family.</text>
</comment>
<evidence type="ECO:0000256" key="2">
    <source>
        <dbReference type="ARBA" id="ARBA00009530"/>
    </source>
</evidence>
<organism evidence="8 9">
    <name type="scientific">Macrophomina phaseolina</name>
    <dbReference type="NCBI Taxonomy" id="35725"/>
    <lineage>
        <taxon>Eukaryota</taxon>
        <taxon>Fungi</taxon>
        <taxon>Dikarya</taxon>
        <taxon>Ascomycota</taxon>
        <taxon>Pezizomycotina</taxon>
        <taxon>Dothideomycetes</taxon>
        <taxon>Dothideomycetes incertae sedis</taxon>
        <taxon>Botryosphaeriales</taxon>
        <taxon>Botryosphaeriaceae</taxon>
        <taxon>Macrophomina</taxon>
    </lineage>
</organism>
<dbReference type="Proteomes" id="UP000774617">
    <property type="component" value="Unassembled WGS sequence"/>
</dbReference>
<gene>
    <name evidence="8" type="ORF">B0J12DRAFT_675549</name>
</gene>
<name>A0ABQ8G3G9_9PEZI</name>
<keyword evidence="3 6" id="KW-0812">Transmembrane</keyword>
<dbReference type="PANTHER" id="PTHR21659:SF112">
    <property type="entry name" value="PROTEIN SNA2-RELATED"/>
    <property type="match status" value="1"/>
</dbReference>
<evidence type="ECO:0000256" key="4">
    <source>
        <dbReference type="ARBA" id="ARBA00022989"/>
    </source>
</evidence>
<evidence type="ECO:0000256" key="7">
    <source>
        <dbReference type="SAM" id="SignalP"/>
    </source>
</evidence>
<comment type="subcellular location">
    <subcellularLocation>
        <location evidence="1">Membrane</location>
    </subcellularLocation>
</comment>
<proteinExistence type="inferred from homology"/>
<dbReference type="PROSITE" id="PS01309">
    <property type="entry name" value="UPF0057"/>
    <property type="match status" value="1"/>
</dbReference>
<dbReference type="Pfam" id="PF01679">
    <property type="entry name" value="Pmp3"/>
    <property type="match status" value="1"/>
</dbReference>
<keyword evidence="4 6" id="KW-1133">Transmembrane helix</keyword>
<evidence type="ECO:0000313" key="9">
    <source>
        <dbReference type="Proteomes" id="UP000774617"/>
    </source>
</evidence>
<feature type="chain" id="PRO_5046894189" description="Proteolipid membrane potential modulator" evidence="7">
    <location>
        <begin position="23"/>
        <end position="82"/>
    </location>
</feature>
<evidence type="ECO:0000256" key="3">
    <source>
        <dbReference type="ARBA" id="ARBA00022692"/>
    </source>
</evidence>
<reference evidence="8 9" key="1">
    <citation type="journal article" date="2021" name="Nat. Commun.">
        <title>Genetic determinants of endophytism in the Arabidopsis root mycobiome.</title>
        <authorList>
            <person name="Mesny F."/>
            <person name="Miyauchi S."/>
            <person name="Thiergart T."/>
            <person name="Pickel B."/>
            <person name="Atanasova L."/>
            <person name="Karlsson M."/>
            <person name="Huettel B."/>
            <person name="Barry K.W."/>
            <person name="Haridas S."/>
            <person name="Chen C."/>
            <person name="Bauer D."/>
            <person name="Andreopoulos W."/>
            <person name="Pangilinan J."/>
            <person name="LaButti K."/>
            <person name="Riley R."/>
            <person name="Lipzen A."/>
            <person name="Clum A."/>
            <person name="Drula E."/>
            <person name="Henrissat B."/>
            <person name="Kohler A."/>
            <person name="Grigoriev I.V."/>
            <person name="Martin F.M."/>
            <person name="Hacquard S."/>
        </authorList>
    </citation>
    <scope>NUCLEOTIDE SEQUENCE [LARGE SCALE GENOMIC DNA]</scope>
    <source>
        <strain evidence="8 9">MPI-SDFR-AT-0080</strain>
    </source>
</reference>
<protein>
    <recommendedName>
        <fullName evidence="10">Proteolipid membrane potential modulator</fullName>
    </recommendedName>
</protein>
<evidence type="ECO:0000256" key="6">
    <source>
        <dbReference type="SAM" id="Phobius"/>
    </source>
</evidence>